<evidence type="ECO:0000313" key="1">
    <source>
        <dbReference type="EMBL" id="CAG02174.1"/>
    </source>
</evidence>
<reference evidence="1" key="1">
    <citation type="journal article" date="2004" name="Nature">
        <title>Genome duplication in the teleost fish Tetraodon nigroviridis reveals the early vertebrate proto-karyotype.</title>
        <authorList>
            <person name="Jaillon O."/>
            <person name="Aury J.-M."/>
            <person name="Brunet F."/>
            <person name="Petit J.-L."/>
            <person name="Stange-Thomann N."/>
            <person name="Mauceli E."/>
            <person name="Bouneau L."/>
            <person name="Fischer C."/>
            <person name="Ozouf-Costaz C."/>
            <person name="Bernot A."/>
            <person name="Nicaud S."/>
            <person name="Jaffe D."/>
            <person name="Fisher S."/>
            <person name="Lutfalla G."/>
            <person name="Dossat C."/>
            <person name="Segurens B."/>
            <person name="Dasilva C."/>
            <person name="Salanoubat M."/>
            <person name="Levy M."/>
            <person name="Boudet N."/>
            <person name="Castellano S."/>
            <person name="Anthouard V."/>
            <person name="Jubin C."/>
            <person name="Castelli V."/>
            <person name="Katinka M."/>
            <person name="Vacherie B."/>
            <person name="Biemont C."/>
            <person name="Skalli Z."/>
            <person name="Cattolico L."/>
            <person name="Poulain J."/>
            <person name="De Berardinis V."/>
            <person name="Cruaud C."/>
            <person name="Duprat S."/>
            <person name="Brottier P."/>
            <person name="Coutanceau J.-P."/>
            <person name="Gouzy J."/>
            <person name="Parra G."/>
            <person name="Lardier G."/>
            <person name="Chapple C."/>
            <person name="McKernan K.J."/>
            <person name="McEwan P."/>
            <person name="Bosak S."/>
            <person name="Kellis M."/>
            <person name="Volff J.-N."/>
            <person name="Guigo R."/>
            <person name="Zody M.C."/>
            <person name="Mesirov J."/>
            <person name="Lindblad-Toh K."/>
            <person name="Birren B."/>
            <person name="Nusbaum C."/>
            <person name="Kahn D."/>
            <person name="Robinson-Rechavi M."/>
            <person name="Laudet V."/>
            <person name="Schachter V."/>
            <person name="Quetier F."/>
            <person name="Saurin W."/>
            <person name="Scarpelli C."/>
            <person name="Wincker P."/>
            <person name="Lander E.S."/>
            <person name="Weissenbach J."/>
            <person name="Roest Crollius H."/>
        </authorList>
    </citation>
    <scope>NUCLEOTIDE SEQUENCE [LARGE SCALE GENOMIC DNA]</scope>
</reference>
<gene>
    <name evidence="1" type="ORF">GSTENG00021177001</name>
</gene>
<organism evidence="1">
    <name type="scientific">Tetraodon nigroviridis</name>
    <name type="common">Spotted green pufferfish</name>
    <name type="synonym">Chelonodon nigroviridis</name>
    <dbReference type="NCBI Taxonomy" id="99883"/>
    <lineage>
        <taxon>Eukaryota</taxon>
        <taxon>Metazoa</taxon>
        <taxon>Chordata</taxon>
        <taxon>Craniata</taxon>
        <taxon>Vertebrata</taxon>
        <taxon>Euteleostomi</taxon>
        <taxon>Actinopterygii</taxon>
        <taxon>Neopterygii</taxon>
        <taxon>Teleostei</taxon>
        <taxon>Neoteleostei</taxon>
        <taxon>Acanthomorphata</taxon>
        <taxon>Eupercaria</taxon>
        <taxon>Tetraodontiformes</taxon>
        <taxon>Tetradontoidea</taxon>
        <taxon>Tetraodontidae</taxon>
        <taxon>Tetraodon</taxon>
    </lineage>
</organism>
<dbReference type="OrthoDB" id="6380629at2759"/>
<reference evidence="1" key="2">
    <citation type="submission" date="2004-02" db="EMBL/GenBank/DDBJ databases">
        <authorList>
            <consortium name="Genoscope"/>
            <consortium name="Whitehead Institute Centre for Genome Research"/>
        </authorList>
    </citation>
    <scope>NUCLEOTIDE SEQUENCE</scope>
</reference>
<accession>Q4SB08</accession>
<dbReference type="EMBL" id="CAAE01014677">
    <property type="protein sequence ID" value="CAG02174.1"/>
    <property type="molecule type" value="Genomic_DNA"/>
</dbReference>
<proteinExistence type="predicted"/>
<dbReference type="Pfam" id="PF01391">
    <property type="entry name" value="Collagen"/>
    <property type="match status" value="1"/>
</dbReference>
<dbReference type="KEGG" id="tng:GSTEN00021177G001"/>
<dbReference type="InterPro" id="IPR008160">
    <property type="entry name" value="Collagen"/>
</dbReference>
<sequence>MGSKVERESLVSQAMVAYLVSLVTLEMKASRDLQGKRETVEHQELQGRRDQGDFREDLVCLDPQDCQDFLDMKVPLVKLDSQDAMGQREKLVSQGFLGLQDELVFKGCLVFRAYWGTRVTEGLQEFLVKKESNCMQKGVPGKLGPKGDKGIHGDPGPLGEPGIQGFLGPPGIEGTEGGKGDRGFPGLPGEVSRTASLFWFEWNKQNPWPTERRTAVKLLLPATITTVTVSVELGHPLSFK</sequence>
<protein>
    <submittedName>
        <fullName evidence="1">(spotted green pufferfish) hypothetical protein</fullName>
    </submittedName>
</protein>
<dbReference type="AlphaFoldDB" id="Q4SB08"/>
<name>Q4SB08_TETNG</name>
<comment type="caution">
    <text evidence="1">The sequence shown here is derived from an EMBL/GenBank/DDBJ whole genome shotgun (WGS) entry which is preliminary data.</text>
</comment>